<reference evidence="11 12" key="1">
    <citation type="submission" date="2023-04" db="EMBL/GenBank/DDBJ databases">
        <title>Clostridium tannerae sp. nov., isolated from the fecal material of an alpaca.</title>
        <authorList>
            <person name="Miller S."/>
            <person name="Hendry M."/>
            <person name="King J."/>
            <person name="Sankaranarayanan K."/>
            <person name="Lawson P.A."/>
        </authorList>
    </citation>
    <scope>NUCLEOTIDE SEQUENCE [LARGE SCALE GENOMIC DNA]</scope>
    <source>
        <strain evidence="11 12">A1-XYC3</strain>
    </source>
</reference>
<comment type="caution">
    <text evidence="11">The sequence shown here is derived from an EMBL/GenBank/DDBJ whole genome shotgun (WGS) entry which is preliminary data.</text>
</comment>
<evidence type="ECO:0000256" key="2">
    <source>
        <dbReference type="ARBA" id="ARBA00022475"/>
    </source>
</evidence>
<dbReference type="EMBL" id="JARUJP010000004">
    <property type="protein sequence ID" value="MDW8800570.1"/>
    <property type="molecule type" value="Genomic_DNA"/>
</dbReference>
<dbReference type="NCBIfam" id="NF010828">
    <property type="entry name" value="PRK14232.1"/>
    <property type="match status" value="1"/>
</dbReference>
<keyword evidence="6 10" id="KW-0407">Ion channel</keyword>
<dbReference type="PANTHER" id="PTHR28259">
    <property type="entry name" value="FLUORIDE EXPORT PROTEIN 1-RELATED"/>
    <property type="match status" value="1"/>
</dbReference>
<feature type="binding site" evidence="10">
    <location>
        <position position="72"/>
    </location>
    <ligand>
        <name>Na(+)</name>
        <dbReference type="ChEBI" id="CHEBI:29101"/>
        <note>structural</note>
    </ligand>
</feature>
<keyword evidence="10" id="KW-0479">Metal-binding</keyword>
<sequence>MEFLLVGIGGIFGSITRFSLGKFISKKLNSSFPFGTFIINITGAILLGIVTSIGSSKNLYITLGDGFLGAYTTFSTFMYEGFNLFQGKSKLNAFAYILCSVVLGIIGYAIGEKLGLFLKLYNLIL</sequence>
<keyword evidence="10" id="KW-0813">Transport</keyword>
<evidence type="ECO:0000256" key="7">
    <source>
        <dbReference type="ARBA" id="ARBA00035120"/>
    </source>
</evidence>
<evidence type="ECO:0000256" key="5">
    <source>
        <dbReference type="ARBA" id="ARBA00023136"/>
    </source>
</evidence>
<keyword evidence="10" id="KW-0406">Ion transport</keyword>
<gene>
    <name evidence="10 11" type="primary">crcB</name>
    <name evidence="10" type="synonym">fluC</name>
    <name evidence="11" type="ORF">P8V03_05305</name>
</gene>
<dbReference type="Pfam" id="PF02537">
    <property type="entry name" value="CRCB"/>
    <property type="match status" value="1"/>
</dbReference>
<protein>
    <recommendedName>
        <fullName evidence="10">Fluoride-specific ion channel FluC</fullName>
    </recommendedName>
</protein>
<organism evidence="11 12">
    <name type="scientific">Clostridium tanneri</name>
    <dbReference type="NCBI Taxonomy" id="3037988"/>
    <lineage>
        <taxon>Bacteria</taxon>
        <taxon>Bacillati</taxon>
        <taxon>Bacillota</taxon>
        <taxon>Clostridia</taxon>
        <taxon>Eubacteriales</taxon>
        <taxon>Clostridiaceae</taxon>
        <taxon>Clostridium</taxon>
    </lineage>
</organism>
<evidence type="ECO:0000256" key="1">
    <source>
        <dbReference type="ARBA" id="ARBA00004651"/>
    </source>
</evidence>
<evidence type="ECO:0000313" key="12">
    <source>
        <dbReference type="Proteomes" id="UP001281656"/>
    </source>
</evidence>
<comment type="subcellular location">
    <subcellularLocation>
        <location evidence="1 10">Cell membrane</location>
        <topology evidence="1 10">Multi-pass membrane protein</topology>
    </subcellularLocation>
</comment>
<keyword evidence="12" id="KW-1185">Reference proteome</keyword>
<evidence type="ECO:0000256" key="3">
    <source>
        <dbReference type="ARBA" id="ARBA00022692"/>
    </source>
</evidence>
<dbReference type="Proteomes" id="UP001281656">
    <property type="component" value="Unassembled WGS sequence"/>
</dbReference>
<comment type="function">
    <text evidence="9 10">Fluoride-specific ion channel. Important for reducing fluoride concentration in the cell, thus reducing its toxicity.</text>
</comment>
<name>A0ABU4JR02_9CLOT</name>
<dbReference type="NCBIfam" id="TIGR00494">
    <property type="entry name" value="crcB"/>
    <property type="match status" value="1"/>
</dbReference>
<feature type="binding site" evidence="10">
    <location>
        <position position="69"/>
    </location>
    <ligand>
        <name>Na(+)</name>
        <dbReference type="ChEBI" id="CHEBI:29101"/>
        <note>structural</note>
    </ligand>
</feature>
<keyword evidence="5 10" id="KW-0472">Membrane</keyword>
<keyword evidence="10" id="KW-0915">Sodium</keyword>
<comment type="activity regulation">
    <text evidence="10">Na(+) is not transported, but it plays an essential structural role and its presence is essential for fluoride channel function.</text>
</comment>
<proteinExistence type="inferred from homology"/>
<comment type="catalytic activity">
    <reaction evidence="8">
        <text>fluoride(in) = fluoride(out)</text>
        <dbReference type="Rhea" id="RHEA:76159"/>
        <dbReference type="ChEBI" id="CHEBI:17051"/>
    </reaction>
    <physiologicalReaction direction="left-to-right" evidence="8">
        <dbReference type="Rhea" id="RHEA:76160"/>
    </physiologicalReaction>
</comment>
<evidence type="ECO:0000256" key="9">
    <source>
        <dbReference type="ARBA" id="ARBA00049940"/>
    </source>
</evidence>
<dbReference type="PANTHER" id="PTHR28259:SF1">
    <property type="entry name" value="FLUORIDE EXPORT PROTEIN 1-RELATED"/>
    <property type="match status" value="1"/>
</dbReference>
<keyword evidence="2 10" id="KW-1003">Cell membrane</keyword>
<keyword evidence="3 10" id="KW-0812">Transmembrane</keyword>
<evidence type="ECO:0000313" key="11">
    <source>
        <dbReference type="EMBL" id="MDW8800570.1"/>
    </source>
</evidence>
<accession>A0ABU4JR02</accession>
<feature type="transmembrane region" description="Helical" evidence="10">
    <location>
        <begin position="91"/>
        <end position="111"/>
    </location>
</feature>
<dbReference type="HAMAP" id="MF_00454">
    <property type="entry name" value="FluC"/>
    <property type="match status" value="1"/>
</dbReference>
<feature type="transmembrane region" description="Helical" evidence="10">
    <location>
        <begin position="59"/>
        <end position="79"/>
    </location>
</feature>
<feature type="transmembrane region" description="Helical" evidence="10">
    <location>
        <begin position="32"/>
        <end position="53"/>
    </location>
</feature>
<evidence type="ECO:0000256" key="10">
    <source>
        <dbReference type="HAMAP-Rule" id="MF_00454"/>
    </source>
</evidence>
<comment type="similarity">
    <text evidence="7 10">Belongs to the fluoride channel Fluc/FEX (TC 1.A.43) family.</text>
</comment>
<keyword evidence="4 10" id="KW-1133">Transmembrane helix</keyword>
<evidence type="ECO:0000256" key="8">
    <source>
        <dbReference type="ARBA" id="ARBA00035585"/>
    </source>
</evidence>
<dbReference type="RefSeq" id="WP_261672094.1">
    <property type="nucleotide sequence ID" value="NZ_JARUJP010000004.1"/>
</dbReference>
<evidence type="ECO:0000256" key="6">
    <source>
        <dbReference type="ARBA" id="ARBA00023303"/>
    </source>
</evidence>
<feature type="transmembrane region" description="Helical" evidence="10">
    <location>
        <begin position="6"/>
        <end position="25"/>
    </location>
</feature>
<evidence type="ECO:0000256" key="4">
    <source>
        <dbReference type="ARBA" id="ARBA00022989"/>
    </source>
</evidence>
<dbReference type="InterPro" id="IPR003691">
    <property type="entry name" value="FluC"/>
</dbReference>